<evidence type="ECO:0000256" key="2">
    <source>
        <dbReference type="ARBA" id="ARBA00006656"/>
    </source>
</evidence>
<dbReference type="Gene3D" id="2.60.120.970">
    <property type="match status" value="1"/>
</dbReference>
<evidence type="ECO:0000313" key="10">
    <source>
        <dbReference type="Proteomes" id="UP000678393"/>
    </source>
</evidence>
<dbReference type="OrthoDB" id="6516235at2759"/>
<dbReference type="InterPro" id="IPR029034">
    <property type="entry name" value="Cystine-knot_cytokine"/>
</dbReference>
<feature type="region of interest" description="Disordered" evidence="7">
    <location>
        <begin position="288"/>
        <end position="307"/>
    </location>
</feature>
<dbReference type="EMBL" id="CAJHNH020007791">
    <property type="protein sequence ID" value="CAG5134996.1"/>
    <property type="molecule type" value="Genomic_DNA"/>
</dbReference>
<evidence type="ECO:0000256" key="4">
    <source>
        <dbReference type="ARBA" id="ARBA00023030"/>
    </source>
</evidence>
<organism evidence="9 10">
    <name type="scientific">Candidula unifasciata</name>
    <dbReference type="NCBI Taxonomy" id="100452"/>
    <lineage>
        <taxon>Eukaryota</taxon>
        <taxon>Metazoa</taxon>
        <taxon>Spiralia</taxon>
        <taxon>Lophotrochozoa</taxon>
        <taxon>Mollusca</taxon>
        <taxon>Gastropoda</taxon>
        <taxon>Heterobranchia</taxon>
        <taxon>Euthyneura</taxon>
        <taxon>Panpulmonata</taxon>
        <taxon>Eupulmonata</taxon>
        <taxon>Stylommatophora</taxon>
        <taxon>Helicina</taxon>
        <taxon>Helicoidea</taxon>
        <taxon>Geomitridae</taxon>
        <taxon>Candidula</taxon>
    </lineage>
</organism>
<dbReference type="Gene3D" id="2.10.90.10">
    <property type="entry name" value="Cystine-knot cytokines"/>
    <property type="match status" value="1"/>
</dbReference>
<evidence type="ECO:0000256" key="6">
    <source>
        <dbReference type="RuleBase" id="RU000354"/>
    </source>
</evidence>
<feature type="compositionally biased region" description="Polar residues" evidence="7">
    <location>
        <begin position="298"/>
        <end position="307"/>
    </location>
</feature>
<dbReference type="InterPro" id="IPR015615">
    <property type="entry name" value="TGF-beta-rel"/>
</dbReference>
<sequence>MARDAVSYNFSQTVGENLSNQSVNLDIDDKINQHSFSRRGNYTLGKAVGVSQELEKFGNSSQSDSHRILESTTTNQNTRHAESVSENDTKGESPPRNSDHSQQMQASRVKPADGTKTVGRVKSTIKDWFLELTKRINRPSWLMSQPDTSFGASRNHTHYLSSHSEPAFNSTNTSFFDYNTMANDGSNLTHQLPDIGQSGSVVENYQDESTLRASDLRQGRKHPEYNNVDNSTKDNVGKLFYTDTLNHKTLDSRNDMSEDTELPVVNNLTTQGNVLEDEYVNSTLNDDRKSTEDLHLGNDSSECPSCRQHTPTEELIKTMRLNMFKNLLVQKLRWDPASLSDNSGGRLEENIPIIPDSLVEETLRDNAREYERDEFHARDQEIIIAGEDMGRDCIKLHVTGCYSFHLKGRIRGEVAEAQLWLYKMEDANDMIGQTVTVYELERLKSGRLYHSSMIASLDTMTKQGWVELNVTRSLVKWVDKRKGTKLIAIRCVTCATRGHRALYGAKHGYKPLLVIKYMKDGHLLRSKRSISCDPRYECCKLELLVNFQDIGMPHILQPRQLSVGYCFGECNENHSYTSNHTIIRQRVRWSQPSANQHSMNQQLKPCCVPAILKDIFIMTSDGDGSIVRKLLPKVVVETCGCM</sequence>
<dbReference type="PROSITE" id="PS51362">
    <property type="entry name" value="TGF_BETA_2"/>
    <property type="match status" value="1"/>
</dbReference>
<evidence type="ECO:0000256" key="1">
    <source>
        <dbReference type="ARBA" id="ARBA00004613"/>
    </source>
</evidence>
<dbReference type="GO" id="GO:0005615">
    <property type="term" value="C:extracellular space"/>
    <property type="evidence" value="ECO:0007669"/>
    <property type="project" value="TreeGrafter"/>
</dbReference>
<proteinExistence type="inferred from homology"/>
<dbReference type="GO" id="GO:0005125">
    <property type="term" value="F:cytokine activity"/>
    <property type="evidence" value="ECO:0007669"/>
    <property type="project" value="TreeGrafter"/>
</dbReference>
<dbReference type="SUPFAM" id="SSF57501">
    <property type="entry name" value="Cystine-knot cytokines"/>
    <property type="match status" value="1"/>
</dbReference>
<dbReference type="InterPro" id="IPR001111">
    <property type="entry name" value="TGF-b_propeptide"/>
</dbReference>
<comment type="caution">
    <text evidence="9">The sequence shown here is derived from an EMBL/GenBank/DDBJ whole genome shotgun (WGS) entry which is preliminary data.</text>
</comment>
<keyword evidence="10" id="KW-1185">Reference proteome</keyword>
<dbReference type="SMART" id="SM00204">
    <property type="entry name" value="TGFB"/>
    <property type="match status" value="1"/>
</dbReference>
<feature type="region of interest" description="Disordered" evidence="7">
    <location>
        <begin position="56"/>
        <end position="117"/>
    </location>
</feature>
<dbReference type="Proteomes" id="UP000678393">
    <property type="component" value="Unassembled WGS sequence"/>
</dbReference>
<evidence type="ECO:0000256" key="3">
    <source>
        <dbReference type="ARBA" id="ARBA00022525"/>
    </source>
</evidence>
<dbReference type="AlphaFoldDB" id="A0A8S4A7L6"/>
<evidence type="ECO:0000259" key="8">
    <source>
        <dbReference type="PROSITE" id="PS51362"/>
    </source>
</evidence>
<dbReference type="PANTHER" id="PTHR11848">
    <property type="entry name" value="TGF-BETA FAMILY"/>
    <property type="match status" value="1"/>
</dbReference>
<reference evidence="9" key="1">
    <citation type="submission" date="2021-04" db="EMBL/GenBank/DDBJ databases">
        <authorList>
            <consortium name="Molecular Ecology Group"/>
        </authorList>
    </citation>
    <scope>NUCLEOTIDE SEQUENCE</scope>
</reference>
<feature type="domain" description="TGF-beta family profile" evidence="8">
    <location>
        <begin position="525"/>
        <end position="642"/>
    </location>
</feature>
<comment type="subcellular location">
    <subcellularLocation>
        <location evidence="1">Secreted</location>
    </subcellularLocation>
</comment>
<keyword evidence="5" id="KW-1015">Disulfide bond</keyword>
<dbReference type="PANTHER" id="PTHR11848:SF298">
    <property type="entry name" value="DAWDLE, ISOFORM A"/>
    <property type="match status" value="1"/>
</dbReference>
<protein>
    <recommendedName>
        <fullName evidence="8">TGF-beta family profile domain-containing protein</fullName>
    </recommendedName>
</protein>
<accession>A0A8S4A7L6</accession>
<dbReference type="GO" id="GO:0008083">
    <property type="term" value="F:growth factor activity"/>
    <property type="evidence" value="ECO:0007669"/>
    <property type="project" value="UniProtKB-KW"/>
</dbReference>
<keyword evidence="4 6" id="KW-0339">Growth factor</keyword>
<evidence type="ECO:0000256" key="7">
    <source>
        <dbReference type="SAM" id="MobiDB-lite"/>
    </source>
</evidence>
<dbReference type="InterPro" id="IPR001839">
    <property type="entry name" value="TGF-b_C"/>
</dbReference>
<evidence type="ECO:0000313" key="9">
    <source>
        <dbReference type="EMBL" id="CAG5134996.1"/>
    </source>
</evidence>
<comment type="similarity">
    <text evidence="2 6">Belongs to the TGF-beta family.</text>
</comment>
<dbReference type="Pfam" id="PF00019">
    <property type="entry name" value="TGF_beta"/>
    <property type="match status" value="1"/>
</dbReference>
<gene>
    <name evidence="9" type="ORF">CUNI_LOCUS20554</name>
</gene>
<name>A0A8S4A7L6_9EUPU</name>
<dbReference type="CDD" id="cd08698">
    <property type="entry name" value="TGF_beta_SF"/>
    <property type="match status" value="1"/>
</dbReference>
<keyword evidence="3" id="KW-0964">Secreted</keyword>
<dbReference type="Pfam" id="PF00688">
    <property type="entry name" value="TGFb_propeptide"/>
    <property type="match status" value="1"/>
</dbReference>
<evidence type="ECO:0000256" key="5">
    <source>
        <dbReference type="ARBA" id="ARBA00023157"/>
    </source>
</evidence>
<feature type="compositionally biased region" description="Basic and acidic residues" evidence="7">
    <location>
        <begin position="79"/>
        <end position="99"/>
    </location>
</feature>